<feature type="domain" description="Amidase" evidence="2">
    <location>
        <begin position="27"/>
        <end position="447"/>
    </location>
</feature>
<evidence type="ECO:0000313" key="3">
    <source>
        <dbReference type="EMBL" id="MCB8882574.1"/>
    </source>
</evidence>
<gene>
    <name evidence="3" type="ORF">ACELLULO517_20175</name>
</gene>
<dbReference type="Proteomes" id="UP000721844">
    <property type="component" value="Unassembled WGS sequence"/>
</dbReference>
<proteinExistence type="inferred from homology"/>
<dbReference type="PANTHER" id="PTHR11895:SF7">
    <property type="entry name" value="GLUTAMYL-TRNA(GLN) AMIDOTRANSFERASE SUBUNIT A, MITOCHONDRIAL"/>
    <property type="match status" value="1"/>
</dbReference>
<dbReference type="InterPro" id="IPR023631">
    <property type="entry name" value="Amidase_dom"/>
</dbReference>
<dbReference type="EMBL" id="JAESVA010000008">
    <property type="protein sequence ID" value="MCB8882574.1"/>
    <property type="molecule type" value="Genomic_DNA"/>
</dbReference>
<dbReference type="InterPro" id="IPR000120">
    <property type="entry name" value="Amidase"/>
</dbReference>
<dbReference type="GO" id="GO:0003824">
    <property type="term" value="F:catalytic activity"/>
    <property type="evidence" value="ECO:0007669"/>
    <property type="project" value="InterPro"/>
</dbReference>
<keyword evidence="4" id="KW-1185">Reference proteome</keyword>
<protein>
    <submittedName>
        <fullName evidence="3">Amidase</fullName>
    </submittedName>
</protein>
<evidence type="ECO:0000313" key="4">
    <source>
        <dbReference type="Proteomes" id="UP000721844"/>
    </source>
</evidence>
<dbReference type="Pfam" id="PF01425">
    <property type="entry name" value="Amidase"/>
    <property type="match status" value="1"/>
</dbReference>
<dbReference type="SUPFAM" id="SSF75304">
    <property type="entry name" value="Amidase signature (AS) enzymes"/>
    <property type="match status" value="1"/>
</dbReference>
<evidence type="ECO:0000256" key="1">
    <source>
        <dbReference type="ARBA" id="ARBA00009199"/>
    </source>
</evidence>
<dbReference type="AlphaFoldDB" id="A0A963Z4B8"/>
<dbReference type="Gene3D" id="3.90.1300.10">
    <property type="entry name" value="Amidase signature (AS) domain"/>
    <property type="match status" value="1"/>
</dbReference>
<organism evidence="3 4">
    <name type="scientific">Acidisoma cellulosilyticum</name>
    <dbReference type="NCBI Taxonomy" id="2802395"/>
    <lineage>
        <taxon>Bacteria</taxon>
        <taxon>Pseudomonadati</taxon>
        <taxon>Pseudomonadota</taxon>
        <taxon>Alphaproteobacteria</taxon>
        <taxon>Acetobacterales</taxon>
        <taxon>Acidocellaceae</taxon>
        <taxon>Acidisoma</taxon>
    </lineage>
</organism>
<dbReference type="RefSeq" id="WP_227309237.1">
    <property type="nucleotide sequence ID" value="NZ_JAESVA010000008.1"/>
</dbReference>
<reference evidence="3 4" key="1">
    <citation type="journal article" date="2021" name="Microorganisms">
        <title>Acidisoma silvae sp. nov. and Acidisomacellulosilytica sp. nov., Two Acidophilic Bacteria Isolated from Decaying Wood, Hydrolyzing Cellulose and Producing Poly-3-hydroxybutyrate.</title>
        <authorList>
            <person name="Mieszkin S."/>
            <person name="Pouder E."/>
            <person name="Uroz S."/>
            <person name="Simon-Colin C."/>
            <person name="Alain K."/>
        </authorList>
    </citation>
    <scope>NUCLEOTIDE SEQUENCE [LARGE SCALE GENOMIC DNA]</scope>
    <source>
        <strain evidence="3 4">HW T5.17</strain>
    </source>
</reference>
<dbReference type="InterPro" id="IPR036928">
    <property type="entry name" value="AS_sf"/>
</dbReference>
<accession>A0A963Z4B8</accession>
<comment type="caution">
    <text evidence="3">The sequence shown here is derived from an EMBL/GenBank/DDBJ whole genome shotgun (WGS) entry which is preliminary data.</text>
</comment>
<evidence type="ECO:0000259" key="2">
    <source>
        <dbReference type="Pfam" id="PF01425"/>
    </source>
</evidence>
<dbReference type="PANTHER" id="PTHR11895">
    <property type="entry name" value="TRANSAMIDASE"/>
    <property type="match status" value="1"/>
</dbReference>
<comment type="similarity">
    <text evidence="1">Belongs to the amidase family.</text>
</comment>
<sequence>MTGMDLAFATIPELGAALRAGKVSAVELAQLCLARLERDGRRLNAVVTLTPEIALREAALADAELRNGLDRGPLHGIPYGMKDIVAVAGVPTSWGAAPFRDQVLAQEATVTKKLRGAGAVLVTKLATVELAGGMGYKNPAAAFTGPTANPWDEGCWTSGSSSGPGAAIAAGAVPFAIGSDTSGSILFPAAFTGVAGLRATYGRVSRHGAMTLCWTLDRLGPMARTAEDCGLVLDAIAGHDPADHASLREPYRYGGRARRKRGFRFGVIEGCCEGIEPEVQENFEATLDLLRQIGTLDSVELPDFPYGPMISTIVAAEAYAAFDDFIAAGGLAQLSSPLSAGHRLAASILPAHDYIRAQRIRHILASAFTGLAAGYDALLAPSLGVVATGLHDDFELGLPRALGRRPLNLAGVLTGSPTISVINGFGAKGLPTGIQFAGAPLSENVILDAASALEDMTDWASRRPPNFLAQCA</sequence>
<name>A0A963Z4B8_9PROT</name>